<protein>
    <recommendedName>
        <fullName evidence="4">Homeodomain-like domain-containing protein</fullName>
    </recommendedName>
</protein>
<proteinExistence type="predicted"/>
<gene>
    <name evidence="2" type="ORF">EV186_103870</name>
</gene>
<evidence type="ECO:0000313" key="2">
    <source>
        <dbReference type="EMBL" id="TDP97891.1"/>
    </source>
</evidence>
<feature type="region of interest" description="Disordered" evidence="1">
    <location>
        <begin position="1"/>
        <end position="41"/>
    </location>
</feature>
<evidence type="ECO:0008006" key="4">
    <source>
        <dbReference type="Google" id="ProtNLM"/>
    </source>
</evidence>
<comment type="caution">
    <text evidence="2">The sequence shown here is derived from an EMBL/GenBank/DDBJ whole genome shotgun (WGS) entry which is preliminary data.</text>
</comment>
<evidence type="ECO:0000256" key="1">
    <source>
        <dbReference type="SAM" id="MobiDB-lite"/>
    </source>
</evidence>
<dbReference type="AlphaFoldDB" id="A0A4R6SD84"/>
<sequence length="74" mass="8322">MSGGVSDARAQQAREHHRAAQAAQEAAKQHQRQRNELVRRLRAEDPQHWTYQAIARAVGCSPELIAAIIKERTP</sequence>
<evidence type="ECO:0000313" key="3">
    <source>
        <dbReference type="Proteomes" id="UP000295444"/>
    </source>
</evidence>
<dbReference type="Proteomes" id="UP000295444">
    <property type="component" value="Unassembled WGS sequence"/>
</dbReference>
<keyword evidence="3" id="KW-1185">Reference proteome</keyword>
<name>A0A4R6SD84_LABRH</name>
<dbReference type="EMBL" id="SNXZ01000003">
    <property type="protein sequence ID" value="TDP97891.1"/>
    <property type="molecule type" value="Genomic_DNA"/>
</dbReference>
<reference evidence="2 3" key="1">
    <citation type="submission" date="2019-03" db="EMBL/GenBank/DDBJ databases">
        <title>Genomic Encyclopedia of Type Strains, Phase IV (KMG-IV): sequencing the most valuable type-strain genomes for metagenomic binning, comparative biology and taxonomic classification.</title>
        <authorList>
            <person name="Goeker M."/>
        </authorList>
    </citation>
    <scope>NUCLEOTIDE SEQUENCE [LARGE SCALE GENOMIC DNA]</scope>
    <source>
        <strain evidence="2 3">DSM 45361</strain>
    </source>
</reference>
<accession>A0A4R6SD84</accession>
<organism evidence="2 3">
    <name type="scientific">Labedaea rhizosphaerae</name>
    <dbReference type="NCBI Taxonomy" id="598644"/>
    <lineage>
        <taxon>Bacteria</taxon>
        <taxon>Bacillati</taxon>
        <taxon>Actinomycetota</taxon>
        <taxon>Actinomycetes</taxon>
        <taxon>Pseudonocardiales</taxon>
        <taxon>Pseudonocardiaceae</taxon>
        <taxon>Labedaea</taxon>
    </lineage>
</organism>